<proteinExistence type="predicted"/>
<protein>
    <submittedName>
        <fullName evidence="2">Uncharacterized protein</fullName>
    </submittedName>
</protein>
<dbReference type="PATRIC" id="fig|1235802.3.peg.5810"/>
<keyword evidence="1" id="KW-0472">Membrane</keyword>
<dbReference type="Proteomes" id="UP000012589">
    <property type="component" value="Unassembled WGS sequence"/>
</dbReference>
<organism evidence="2 3">
    <name type="scientific">Eubacterium plexicaudatum ASF492</name>
    <dbReference type="NCBI Taxonomy" id="1235802"/>
    <lineage>
        <taxon>Bacteria</taxon>
        <taxon>Bacillati</taxon>
        <taxon>Bacillota</taxon>
        <taxon>Clostridia</taxon>
        <taxon>Eubacteriales</taxon>
        <taxon>Eubacteriaceae</taxon>
        <taxon>Eubacterium</taxon>
    </lineage>
</organism>
<dbReference type="HOGENOM" id="CLU_208438_0_0_9"/>
<name>N1ZR01_9FIRM</name>
<feature type="transmembrane region" description="Helical" evidence="1">
    <location>
        <begin position="12"/>
        <end position="33"/>
    </location>
</feature>
<feature type="transmembrane region" description="Helical" evidence="1">
    <location>
        <begin position="39"/>
        <end position="59"/>
    </location>
</feature>
<accession>N1ZR01</accession>
<dbReference type="EMBL" id="AQFT01000163">
    <property type="protein sequence ID" value="EMZ19427.1"/>
    <property type="molecule type" value="Genomic_DNA"/>
</dbReference>
<keyword evidence="1" id="KW-0812">Transmembrane</keyword>
<gene>
    <name evidence="2" type="ORF">C823_05510</name>
</gene>
<dbReference type="eggNOG" id="ENOG50335KM">
    <property type="taxonomic scope" value="Bacteria"/>
</dbReference>
<evidence type="ECO:0000313" key="2">
    <source>
        <dbReference type="EMBL" id="EMZ19427.1"/>
    </source>
</evidence>
<dbReference type="AlphaFoldDB" id="N1ZR01"/>
<comment type="caution">
    <text evidence="2">The sequence shown here is derived from an EMBL/GenBank/DDBJ whole genome shotgun (WGS) entry which is preliminary data.</text>
</comment>
<keyword evidence="3" id="KW-1185">Reference proteome</keyword>
<evidence type="ECO:0000256" key="1">
    <source>
        <dbReference type="SAM" id="Phobius"/>
    </source>
</evidence>
<evidence type="ECO:0000313" key="3">
    <source>
        <dbReference type="Proteomes" id="UP000012589"/>
    </source>
</evidence>
<reference evidence="2 3" key="1">
    <citation type="journal article" date="2014" name="Genome Announc.">
        <title>Draft genome sequences of the altered schaedler flora, a defined bacterial community from gnotobiotic mice.</title>
        <authorList>
            <person name="Wannemuehler M.J."/>
            <person name="Overstreet A.M."/>
            <person name="Ward D.V."/>
            <person name="Phillips G.J."/>
        </authorList>
    </citation>
    <scope>NUCLEOTIDE SEQUENCE [LARGE SCALE GENOMIC DNA]</scope>
    <source>
        <strain evidence="2 3">ASF492</strain>
    </source>
</reference>
<sequence length="62" mass="6795">MSMVGMVLRKTATVLLTILKWMLQAVLMLLKLVLGIAKLFLLLLALAARVVLTMVGVMAGRR</sequence>
<keyword evidence="1" id="KW-1133">Transmembrane helix</keyword>